<feature type="non-terminal residue" evidence="2">
    <location>
        <position position="1"/>
    </location>
</feature>
<keyword evidence="3" id="KW-1185">Reference proteome</keyword>
<dbReference type="RefSeq" id="XP_024771058.1">
    <property type="nucleotide sequence ID" value="XM_024914902.1"/>
</dbReference>
<feature type="domain" description="Heterokaryon incompatibility" evidence="1">
    <location>
        <begin position="48"/>
        <end position="208"/>
    </location>
</feature>
<dbReference type="STRING" id="983964.A0A2T4A2T9"/>
<dbReference type="PANTHER" id="PTHR24148:SF78">
    <property type="entry name" value="HETEROKARYON INCOMPATIBILITY DOMAIN-CONTAINING PROTEIN"/>
    <property type="match status" value="1"/>
</dbReference>
<dbReference type="InterPro" id="IPR052895">
    <property type="entry name" value="HetReg/Transcr_Mod"/>
</dbReference>
<evidence type="ECO:0000313" key="3">
    <source>
        <dbReference type="Proteomes" id="UP000241690"/>
    </source>
</evidence>
<proteinExistence type="predicted"/>
<protein>
    <recommendedName>
        <fullName evidence="1">Heterokaryon incompatibility domain-containing protein</fullName>
    </recommendedName>
</protein>
<accession>A0A2T4A2T9</accession>
<evidence type="ECO:0000313" key="2">
    <source>
        <dbReference type="EMBL" id="PTB51381.1"/>
    </source>
</evidence>
<dbReference type="AlphaFoldDB" id="A0A2T4A2T9"/>
<dbReference type="Pfam" id="PF06985">
    <property type="entry name" value="HET"/>
    <property type="match status" value="1"/>
</dbReference>
<dbReference type="EMBL" id="KZ679686">
    <property type="protein sequence ID" value="PTB51381.1"/>
    <property type="molecule type" value="Genomic_DNA"/>
</dbReference>
<dbReference type="InterPro" id="IPR010730">
    <property type="entry name" value="HET"/>
</dbReference>
<gene>
    <name evidence="2" type="ORF">M431DRAFT_40546</name>
</gene>
<dbReference type="PANTHER" id="PTHR24148">
    <property type="entry name" value="ANKYRIN REPEAT DOMAIN-CONTAINING PROTEIN 39 HOMOLOG-RELATED"/>
    <property type="match status" value="1"/>
</dbReference>
<sequence length="387" mass="45170">LEEFKYIPLNLEKPAIRLLYLHPGFENMMISCELSEAELHQRDRMISYEALSYTWGCSELSGIIHVNGCCLRITHNLYSALVDLRYQDRQRVLWIDAVCIDQKNDKERGHQVGQMGNIYKEADRVIFRLGLGSVATDIFMESLQQLQKESIRHACRAWSRQDSRWRGLWECSFRPILELHEAGTWELRKGLREILKQSWFRRVWILQEVAFAKAGIISCGRKSVSARLFGLAPLLLWIHPDAHCQSVIDIMPSPWRESTWWSESRSFYKLLINFRGSEATDPRDLVYALRGMSSDLTNKCDDLLFPDYKKSQEKLVHDVIQYIYGFDVSNLKMAPRLSSMQELFSNLPRLETDIFRHLAEMSQPEHMERILKIPEILVSQDMIKAAA</sequence>
<evidence type="ECO:0000259" key="1">
    <source>
        <dbReference type="Pfam" id="PF06985"/>
    </source>
</evidence>
<feature type="non-terminal residue" evidence="2">
    <location>
        <position position="387"/>
    </location>
</feature>
<reference evidence="2 3" key="1">
    <citation type="submission" date="2016-07" db="EMBL/GenBank/DDBJ databases">
        <title>Multiple horizontal gene transfer events from other fungi enriched the ability of initially mycotrophic Trichoderma (Ascomycota) to feed on dead plant biomass.</title>
        <authorList>
            <consortium name="DOE Joint Genome Institute"/>
            <person name="Aerts A."/>
            <person name="Atanasova L."/>
            <person name="Chenthamara K."/>
            <person name="Zhang J."/>
            <person name="Grujic M."/>
            <person name="Henrissat B."/>
            <person name="Kuo A."/>
            <person name="Salamov A."/>
            <person name="Lipzen A."/>
            <person name="Labutti K."/>
            <person name="Barry K."/>
            <person name="Miao Y."/>
            <person name="Rahimi M.J."/>
            <person name="Shen Q."/>
            <person name="Grigoriev I.V."/>
            <person name="Kubicek C.P."/>
            <person name="Druzhinina I.S."/>
        </authorList>
    </citation>
    <scope>NUCLEOTIDE SEQUENCE [LARGE SCALE GENOMIC DNA]</scope>
    <source>
        <strain evidence="2 3">CBS 226.95</strain>
    </source>
</reference>
<dbReference type="GeneID" id="36623468"/>
<dbReference type="Proteomes" id="UP000241690">
    <property type="component" value="Unassembled WGS sequence"/>
</dbReference>
<organism evidence="2 3">
    <name type="scientific">Trichoderma harzianum CBS 226.95</name>
    <dbReference type="NCBI Taxonomy" id="983964"/>
    <lineage>
        <taxon>Eukaryota</taxon>
        <taxon>Fungi</taxon>
        <taxon>Dikarya</taxon>
        <taxon>Ascomycota</taxon>
        <taxon>Pezizomycotina</taxon>
        <taxon>Sordariomycetes</taxon>
        <taxon>Hypocreomycetidae</taxon>
        <taxon>Hypocreales</taxon>
        <taxon>Hypocreaceae</taxon>
        <taxon>Trichoderma</taxon>
    </lineage>
</organism>
<name>A0A2T4A2T9_TRIHA</name>